<reference evidence="1 2" key="1">
    <citation type="journal article" date="2020" name="bioRxiv">
        <title>Whole genome comparisons of ergot fungi reveals the divergence and evolution of species within the genus Claviceps are the result of varying mechanisms driving genome evolution and host range expansion.</title>
        <authorList>
            <person name="Wyka S.A."/>
            <person name="Mondo S.J."/>
            <person name="Liu M."/>
            <person name="Dettman J."/>
            <person name="Nalam V."/>
            <person name="Broders K.D."/>
        </authorList>
    </citation>
    <scope>NUCLEOTIDE SEQUENCE [LARGE SCALE GENOMIC DNA]</scope>
    <source>
        <strain evidence="1 2">LM576</strain>
    </source>
</reference>
<sequence length="151" mass="17032">MPPWSDISDSRVPAGETGFLFHFSQVAPGRRADNRLIVPAVLPTVRFAGNPDSSSVVSTASSSLAVNPTQDTLYHGSPEQVFFRYDKARSKCFKTQPPRLRTNHAYRKEHGLPLTYTQSKYNFQHRGLPEMWRRAEVSLAAAELEYAHDLQ</sequence>
<keyword evidence="2" id="KW-1185">Reference proteome</keyword>
<evidence type="ECO:0000313" key="1">
    <source>
        <dbReference type="EMBL" id="KAG6111756.1"/>
    </source>
</evidence>
<dbReference type="AlphaFoldDB" id="A0A9P7PYU5"/>
<organism evidence="1 2">
    <name type="scientific">Claviceps humidiphila</name>
    <dbReference type="NCBI Taxonomy" id="1294629"/>
    <lineage>
        <taxon>Eukaryota</taxon>
        <taxon>Fungi</taxon>
        <taxon>Dikarya</taxon>
        <taxon>Ascomycota</taxon>
        <taxon>Pezizomycotina</taxon>
        <taxon>Sordariomycetes</taxon>
        <taxon>Hypocreomycetidae</taxon>
        <taxon>Hypocreales</taxon>
        <taxon>Clavicipitaceae</taxon>
        <taxon>Claviceps</taxon>
    </lineage>
</organism>
<accession>A0A9P7PYU5</accession>
<comment type="caution">
    <text evidence="1">The sequence shown here is derived from an EMBL/GenBank/DDBJ whole genome shotgun (WGS) entry which is preliminary data.</text>
</comment>
<dbReference type="EMBL" id="SRQM01000368">
    <property type="protein sequence ID" value="KAG6111756.1"/>
    <property type="molecule type" value="Genomic_DNA"/>
</dbReference>
<gene>
    <name evidence="1" type="ORF">E4U13_004639</name>
</gene>
<evidence type="ECO:0000313" key="2">
    <source>
        <dbReference type="Proteomes" id="UP000732380"/>
    </source>
</evidence>
<proteinExistence type="predicted"/>
<name>A0A9P7PYU5_9HYPO</name>
<dbReference type="Proteomes" id="UP000732380">
    <property type="component" value="Unassembled WGS sequence"/>
</dbReference>
<protein>
    <submittedName>
        <fullName evidence="1">Uncharacterized protein</fullName>
    </submittedName>
</protein>